<organism evidence="10 11">
    <name type="scientific">Novosphingobium ovatum</name>
    <dbReference type="NCBI Taxonomy" id="1908523"/>
    <lineage>
        <taxon>Bacteria</taxon>
        <taxon>Pseudomonadati</taxon>
        <taxon>Pseudomonadota</taxon>
        <taxon>Alphaproteobacteria</taxon>
        <taxon>Sphingomonadales</taxon>
        <taxon>Sphingomonadaceae</taxon>
        <taxon>Novosphingobium</taxon>
    </lineage>
</organism>
<feature type="transmembrane region" description="Helical" evidence="6">
    <location>
        <begin position="224"/>
        <end position="257"/>
    </location>
</feature>
<name>A0ABW9XBN1_9SPHN</name>
<evidence type="ECO:0000256" key="3">
    <source>
        <dbReference type="ARBA" id="ARBA00022692"/>
    </source>
</evidence>
<protein>
    <submittedName>
        <fullName evidence="10">Diguanylate cyclase</fullName>
    </submittedName>
</protein>
<evidence type="ECO:0000256" key="1">
    <source>
        <dbReference type="ARBA" id="ARBA00004651"/>
    </source>
</evidence>
<gene>
    <name evidence="10" type="ORF">GTZ99_05135</name>
</gene>
<feature type="transmembrane region" description="Helical" evidence="6">
    <location>
        <begin position="12"/>
        <end position="34"/>
    </location>
</feature>
<dbReference type="InterPro" id="IPR029787">
    <property type="entry name" value="Nucleotide_cyclase"/>
</dbReference>
<dbReference type="InterPro" id="IPR043128">
    <property type="entry name" value="Rev_trsase/Diguanyl_cyclase"/>
</dbReference>
<accession>A0ABW9XBN1</accession>
<feature type="domain" description="PAC" evidence="8">
    <location>
        <begin position="381"/>
        <end position="435"/>
    </location>
</feature>
<dbReference type="Proteomes" id="UP000753724">
    <property type="component" value="Unassembled WGS sequence"/>
</dbReference>
<feature type="transmembrane region" description="Helical" evidence="6">
    <location>
        <begin position="64"/>
        <end position="81"/>
    </location>
</feature>
<comment type="caution">
    <text evidence="10">The sequence shown here is derived from an EMBL/GenBank/DDBJ whole genome shotgun (WGS) entry which is preliminary data.</text>
</comment>
<dbReference type="InterPro" id="IPR052163">
    <property type="entry name" value="DGC-Regulatory_Protein"/>
</dbReference>
<evidence type="ECO:0000256" key="4">
    <source>
        <dbReference type="ARBA" id="ARBA00022989"/>
    </source>
</evidence>
<evidence type="ECO:0000313" key="10">
    <source>
        <dbReference type="EMBL" id="NBC35936.1"/>
    </source>
</evidence>
<evidence type="ECO:0000259" key="8">
    <source>
        <dbReference type="PROSITE" id="PS50113"/>
    </source>
</evidence>
<dbReference type="SUPFAM" id="SSF55785">
    <property type="entry name" value="PYP-like sensor domain (PAS domain)"/>
    <property type="match status" value="1"/>
</dbReference>
<dbReference type="SMART" id="SM00086">
    <property type="entry name" value="PAC"/>
    <property type="match status" value="1"/>
</dbReference>
<dbReference type="InterPro" id="IPR035965">
    <property type="entry name" value="PAS-like_dom_sf"/>
</dbReference>
<dbReference type="SMART" id="SM00091">
    <property type="entry name" value="PAS"/>
    <property type="match status" value="1"/>
</dbReference>
<evidence type="ECO:0000256" key="6">
    <source>
        <dbReference type="SAM" id="Phobius"/>
    </source>
</evidence>
<reference evidence="11" key="1">
    <citation type="submission" date="2020-01" db="EMBL/GenBank/DDBJ databases">
        <title>Sphingomonas sp. strain CSW-10.</title>
        <authorList>
            <person name="Chen W.-M."/>
        </authorList>
    </citation>
    <scope>NUCLEOTIDE SEQUENCE [LARGE SCALE GENOMIC DNA]</scope>
    <source>
        <strain evidence="11">FSY-8</strain>
    </source>
</reference>
<dbReference type="EMBL" id="JAAAPO010000002">
    <property type="protein sequence ID" value="NBC35936.1"/>
    <property type="molecule type" value="Genomic_DNA"/>
</dbReference>
<dbReference type="Pfam" id="PF00990">
    <property type="entry name" value="GGDEF"/>
    <property type="match status" value="1"/>
</dbReference>
<dbReference type="PANTHER" id="PTHR46663">
    <property type="entry name" value="DIGUANYLATE CYCLASE DGCT-RELATED"/>
    <property type="match status" value="1"/>
</dbReference>
<dbReference type="Pfam" id="PF00989">
    <property type="entry name" value="PAS"/>
    <property type="match status" value="1"/>
</dbReference>
<keyword evidence="11" id="KW-1185">Reference proteome</keyword>
<feature type="transmembrane region" description="Helical" evidence="6">
    <location>
        <begin position="164"/>
        <end position="185"/>
    </location>
</feature>
<dbReference type="SUPFAM" id="SSF55073">
    <property type="entry name" value="Nucleotide cyclase"/>
    <property type="match status" value="1"/>
</dbReference>
<keyword evidence="2" id="KW-1003">Cell membrane</keyword>
<keyword evidence="5 6" id="KW-0472">Membrane</keyword>
<sequence>MDKLHPRSTPVIVPLLVLAGYMLCTAVGVGQVRFSNGLSFMWPANALLVAGLSLRADPACRHRILTAGLIGGIAAMLYFGIGIISSIGMALANVTEAALAAHILRQLTYRRDPADGVTWMMQLLVSIAAATPIISAVIATLTLMFGTDGLMAPTSPATFFFNWYLSHALGLIVFLPCVVTLLHGQRRTGHPQGWRRAAALLGQMAVMGGVCALCFVNANVPLLFLPVLVMVATMVWAEPIGLVLMFLMVALIGGWATGHEIGQLARTYPDQATRVIHFQLYLGLIALGVLPVATAVQQMRQLLIRLRESEARYRLLADHSTDIIMSTAPEGAIRYASPSVLQLAQHQPDALMGQNAVRLIAPRFRRKVVEAHMEAIRNPGQTVVVEFLGIPRFAEERWFEAHMRAVHDRFGQVECVVSVIRDMSERKEYETALALAAMTDPLTGLPNRRLFLKALEECIARGRPGCVALIDLDHFKMVNDRFGHAAGDAVLKTFAEVARQGLRATDTLARIGGEEFALLLPGASIEVAEMICARLGMSLSAAVTQFGDAEISITTSIGLARLGQHPEDTMRAADEALYQSKAAGRDRLSIAA</sequence>
<dbReference type="CDD" id="cd00130">
    <property type="entry name" value="PAS"/>
    <property type="match status" value="1"/>
</dbReference>
<dbReference type="InterPro" id="IPR007895">
    <property type="entry name" value="MASE1"/>
</dbReference>
<feature type="transmembrane region" description="Helical" evidence="6">
    <location>
        <begin position="197"/>
        <end position="218"/>
    </location>
</feature>
<comment type="subcellular location">
    <subcellularLocation>
        <location evidence="1">Cell membrane</location>
        <topology evidence="1">Multi-pass membrane protein</topology>
    </subcellularLocation>
</comment>
<dbReference type="InterPro" id="IPR000700">
    <property type="entry name" value="PAS-assoc_C"/>
</dbReference>
<dbReference type="InterPro" id="IPR001610">
    <property type="entry name" value="PAC"/>
</dbReference>
<feature type="domain" description="GGDEF" evidence="9">
    <location>
        <begin position="463"/>
        <end position="592"/>
    </location>
</feature>
<keyword evidence="4 6" id="KW-1133">Transmembrane helix</keyword>
<dbReference type="Gene3D" id="3.30.70.270">
    <property type="match status" value="1"/>
</dbReference>
<dbReference type="NCBIfam" id="TIGR00229">
    <property type="entry name" value="sensory_box"/>
    <property type="match status" value="1"/>
</dbReference>
<evidence type="ECO:0000256" key="5">
    <source>
        <dbReference type="ARBA" id="ARBA00023136"/>
    </source>
</evidence>
<dbReference type="RefSeq" id="WP_161717220.1">
    <property type="nucleotide sequence ID" value="NZ_JAAAPO010000002.1"/>
</dbReference>
<dbReference type="PROSITE" id="PS50113">
    <property type="entry name" value="PAC"/>
    <property type="match status" value="1"/>
</dbReference>
<dbReference type="PROSITE" id="PS50887">
    <property type="entry name" value="GGDEF"/>
    <property type="match status" value="1"/>
</dbReference>
<dbReference type="Pfam" id="PF05231">
    <property type="entry name" value="MASE1"/>
    <property type="match status" value="1"/>
</dbReference>
<dbReference type="InterPro" id="IPR000014">
    <property type="entry name" value="PAS"/>
</dbReference>
<dbReference type="NCBIfam" id="TIGR00254">
    <property type="entry name" value="GGDEF"/>
    <property type="match status" value="1"/>
</dbReference>
<dbReference type="InterPro" id="IPR013767">
    <property type="entry name" value="PAS_fold"/>
</dbReference>
<evidence type="ECO:0000259" key="7">
    <source>
        <dbReference type="PROSITE" id="PS50112"/>
    </source>
</evidence>
<dbReference type="SMART" id="SM00267">
    <property type="entry name" value="GGDEF"/>
    <property type="match status" value="1"/>
</dbReference>
<feature type="transmembrane region" description="Helical" evidence="6">
    <location>
        <begin position="278"/>
        <end position="296"/>
    </location>
</feature>
<dbReference type="InterPro" id="IPR000160">
    <property type="entry name" value="GGDEF_dom"/>
</dbReference>
<dbReference type="PROSITE" id="PS50112">
    <property type="entry name" value="PAS"/>
    <property type="match status" value="1"/>
</dbReference>
<evidence type="ECO:0000259" key="9">
    <source>
        <dbReference type="PROSITE" id="PS50887"/>
    </source>
</evidence>
<feature type="domain" description="PAS" evidence="7">
    <location>
        <begin position="309"/>
        <end position="379"/>
    </location>
</feature>
<evidence type="ECO:0000256" key="2">
    <source>
        <dbReference type="ARBA" id="ARBA00022475"/>
    </source>
</evidence>
<dbReference type="CDD" id="cd01949">
    <property type="entry name" value="GGDEF"/>
    <property type="match status" value="1"/>
</dbReference>
<dbReference type="Gene3D" id="3.30.450.20">
    <property type="entry name" value="PAS domain"/>
    <property type="match status" value="1"/>
</dbReference>
<dbReference type="PANTHER" id="PTHR46663:SF4">
    <property type="entry name" value="DIGUANYLATE CYCLASE DGCT-RELATED"/>
    <property type="match status" value="1"/>
</dbReference>
<feature type="transmembrane region" description="Helical" evidence="6">
    <location>
        <begin position="116"/>
        <end position="144"/>
    </location>
</feature>
<proteinExistence type="predicted"/>
<evidence type="ECO:0000313" key="11">
    <source>
        <dbReference type="Proteomes" id="UP000753724"/>
    </source>
</evidence>
<keyword evidence="3 6" id="KW-0812">Transmembrane</keyword>